<sequence>MRWGALQERVEEGSELHEVGSTTGESREEGSESHEVGSTTGESREEGSELHEVGALQERVEEGSESHEVAVRSSNNIIKNTAAAGAAANQMSVITSPRVLAGRRAFFGAERVS</sequence>
<dbReference type="AlphaFoldDB" id="A0AAV7MEF5"/>
<feature type="compositionally biased region" description="Basic and acidic residues" evidence="1">
    <location>
        <begin position="25"/>
        <end position="35"/>
    </location>
</feature>
<organism evidence="2 3">
    <name type="scientific">Pleurodeles waltl</name>
    <name type="common">Iberian ribbed newt</name>
    <dbReference type="NCBI Taxonomy" id="8319"/>
    <lineage>
        <taxon>Eukaryota</taxon>
        <taxon>Metazoa</taxon>
        <taxon>Chordata</taxon>
        <taxon>Craniata</taxon>
        <taxon>Vertebrata</taxon>
        <taxon>Euteleostomi</taxon>
        <taxon>Amphibia</taxon>
        <taxon>Batrachia</taxon>
        <taxon>Caudata</taxon>
        <taxon>Salamandroidea</taxon>
        <taxon>Salamandridae</taxon>
        <taxon>Pleurodelinae</taxon>
        <taxon>Pleurodeles</taxon>
    </lineage>
</organism>
<protein>
    <submittedName>
        <fullName evidence="2">Uncharacterized protein</fullName>
    </submittedName>
</protein>
<proteinExistence type="predicted"/>
<feature type="compositionally biased region" description="Basic and acidic residues" evidence="1">
    <location>
        <begin position="8"/>
        <end position="18"/>
    </location>
</feature>
<dbReference type="Proteomes" id="UP001066276">
    <property type="component" value="Chromosome 10"/>
</dbReference>
<accession>A0AAV7MEF5</accession>
<comment type="caution">
    <text evidence="2">The sequence shown here is derived from an EMBL/GenBank/DDBJ whole genome shotgun (WGS) entry which is preliminary data.</text>
</comment>
<reference evidence="2" key="1">
    <citation type="journal article" date="2022" name="bioRxiv">
        <title>Sequencing and chromosome-scale assembly of the giantPleurodeles waltlgenome.</title>
        <authorList>
            <person name="Brown T."/>
            <person name="Elewa A."/>
            <person name="Iarovenko S."/>
            <person name="Subramanian E."/>
            <person name="Araus A.J."/>
            <person name="Petzold A."/>
            <person name="Susuki M."/>
            <person name="Suzuki K.-i.T."/>
            <person name="Hayashi T."/>
            <person name="Toyoda A."/>
            <person name="Oliveira C."/>
            <person name="Osipova E."/>
            <person name="Leigh N.D."/>
            <person name="Simon A."/>
            <person name="Yun M.H."/>
        </authorList>
    </citation>
    <scope>NUCLEOTIDE SEQUENCE</scope>
    <source>
        <strain evidence="2">20211129_DDA</strain>
        <tissue evidence="2">Liver</tissue>
    </source>
</reference>
<keyword evidence="3" id="KW-1185">Reference proteome</keyword>
<feature type="compositionally biased region" description="Basic and acidic residues" evidence="1">
    <location>
        <begin position="42"/>
        <end position="66"/>
    </location>
</feature>
<name>A0AAV7MEF5_PLEWA</name>
<evidence type="ECO:0000313" key="2">
    <source>
        <dbReference type="EMBL" id="KAJ1102111.1"/>
    </source>
</evidence>
<gene>
    <name evidence="2" type="ORF">NDU88_007167</name>
</gene>
<dbReference type="EMBL" id="JANPWB010000014">
    <property type="protein sequence ID" value="KAJ1102111.1"/>
    <property type="molecule type" value="Genomic_DNA"/>
</dbReference>
<feature type="region of interest" description="Disordered" evidence="1">
    <location>
        <begin position="1"/>
        <end position="66"/>
    </location>
</feature>
<evidence type="ECO:0000256" key="1">
    <source>
        <dbReference type="SAM" id="MobiDB-lite"/>
    </source>
</evidence>
<evidence type="ECO:0000313" key="3">
    <source>
        <dbReference type="Proteomes" id="UP001066276"/>
    </source>
</evidence>